<feature type="repeat" description="ANK" evidence="3">
    <location>
        <begin position="234"/>
        <end position="266"/>
    </location>
</feature>
<dbReference type="Proteomes" id="UP000694565">
    <property type="component" value="Unplaced"/>
</dbReference>
<accession>A0A8C2XMC7</accession>
<dbReference type="PROSITE" id="PS50297">
    <property type="entry name" value="ANK_REP_REGION"/>
    <property type="match status" value="8"/>
</dbReference>
<protein>
    <submittedName>
        <fullName evidence="5">Tankyrase, TRF1-interacting ankyrin-related ADP-ribose polymerase a</fullName>
    </submittedName>
</protein>
<feature type="region of interest" description="Disordered" evidence="4">
    <location>
        <begin position="1"/>
        <end position="132"/>
    </location>
</feature>
<organism evidence="5 6">
    <name type="scientific">Cyclopterus lumpus</name>
    <name type="common">Lumpsucker</name>
    <dbReference type="NCBI Taxonomy" id="8103"/>
    <lineage>
        <taxon>Eukaryota</taxon>
        <taxon>Metazoa</taxon>
        <taxon>Chordata</taxon>
        <taxon>Craniata</taxon>
        <taxon>Vertebrata</taxon>
        <taxon>Euteleostomi</taxon>
        <taxon>Actinopterygii</taxon>
        <taxon>Neopterygii</taxon>
        <taxon>Teleostei</taxon>
        <taxon>Neoteleostei</taxon>
        <taxon>Acanthomorphata</taxon>
        <taxon>Eupercaria</taxon>
        <taxon>Perciformes</taxon>
        <taxon>Cottioidei</taxon>
        <taxon>Cottales</taxon>
        <taxon>Cyclopteridae</taxon>
        <taxon>Cyclopterus</taxon>
    </lineage>
</organism>
<dbReference type="SMART" id="SM00248">
    <property type="entry name" value="ANK"/>
    <property type="match status" value="8"/>
</dbReference>
<evidence type="ECO:0000256" key="4">
    <source>
        <dbReference type="SAM" id="MobiDB-lite"/>
    </source>
</evidence>
<evidence type="ECO:0000256" key="2">
    <source>
        <dbReference type="ARBA" id="ARBA00023043"/>
    </source>
</evidence>
<feature type="repeat" description="ANK" evidence="3">
    <location>
        <begin position="376"/>
        <end position="408"/>
    </location>
</feature>
<dbReference type="PANTHER" id="PTHR24178:SF41">
    <property type="entry name" value="ANKYRIN-2 ISOFORM X1"/>
    <property type="match status" value="1"/>
</dbReference>
<dbReference type="FunFam" id="1.25.40.20:FF:000009">
    <property type="entry name" value="Poly [ADP-ribose] polymerase"/>
    <property type="match status" value="1"/>
</dbReference>
<evidence type="ECO:0000313" key="5">
    <source>
        <dbReference type="Ensembl" id="ENSCLMP00005020570.1"/>
    </source>
</evidence>
<feature type="repeat" description="ANK" evidence="3">
    <location>
        <begin position="201"/>
        <end position="233"/>
    </location>
</feature>
<dbReference type="GeneTree" id="ENSGT00940000156161"/>
<dbReference type="PRINTS" id="PR01415">
    <property type="entry name" value="ANKYRIN"/>
</dbReference>
<feature type="repeat" description="ANK" evidence="3">
    <location>
        <begin position="499"/>
        <end position="531"/>
    </location>
</feature>
<keyword evidence="6" id="KW-1185">Reference proteome</keyword>
<proteinExistence type="predicted"/>
<evidence type="ECO:0000256" key="3">
    <source>
        <dbReference type="PROSITE-ProRule" id="PRU00023"/>
    </source>
</evidence>
<dbReference type="Gene3D" id="1.25.40.20">
    <property type="entry name" value="Ankyrin repeat-containing domain"/>
    <property type="match status" value="3"/>
</dbReference>
<dbReference type="Ensembl" id="ENSCLMT00005021615.1">
    <property type="protein sequence ID" value="ENSCLMP00005020570.1"/>
    <property type="gene ID" value="ENSCLMG00005009770.1"/>
</dbReference>
<dbReference type="PROSITE" id="PS50088">
    <property type="entry name" value="ANK_REPEAT"/>
    <property type="match status" value="8"/>
</dbReference>
<sequence length="584" mass="62190">MATPRRSSQQQQQQPNSLLSSPPRGASHPATPLGSPPAPTDDATALTRGGAMETRSDGEGTPASPTSTSSSSSSSPALALTASSSSSASSSASSPTTTEGSGTSPGSTPDSGSGDAGSSSSSSGSSGGGGGGNGAFRELFEACRTGDVTRVKKLVDTLNVNAKDMAGRKSTPLHFAAGFGRRDVVDHLLQMGANVHARDDGGLIPLHNACSFGHSEVVSLLLCQGADPNSRDNWNYTPLHEAAIKGKIDVCIVLLQHGADPNIRNTDGKSALDLGEPSGKAVLTGQSGNEEKLMALLTPLNVNCHASDGRKSTPLHLAAGYNRVRIVQLLLQHGADVHAKDKGGLVPLHNACSYGHYEVTELLLKHGACVNAMDLWQFTPLHEAASKNRVEVCSLLLSHGADPTLLNCHSKSSVDMAPTPELKERLAYEFKGHSLLQAAREADMAKAKKTLAMEIINFKHPHTHETALHCAVASPHPKRKQVTELLLRKGASVNEKNKDFMTPLHVAAERAHNDIMEVLQKHGAKVNHTQTLFLYNFLYETVGTHPIFMTERNVSPFAFIYDRDQMRVNVNTYYEHNMHGNLTD</sequence>
<keyword evidence="1" id="KW-0677">Repeat</keyword>
<dbReference type="SUPFAM" id="SSF48403">
    <property type="entry name" value="Ankyrin repeat"/>
    <property type="match status" value="2"/>
</dbReference>
<feature type="compositionally biased region" description="Low complexity" evidence="4">
    <location>
        <begin position="1"/>
        <end position="24"/>
    </location>
</feature>
<name>A0A8C2XMC7_CYCLU</name>
<dbReference type="PANTHER" id="PTHR24178">
    <property type="entry name" value="MOLTING PROTEIN MLT-4"/>
    <property type="match status" value="1"/>
</dbReference>
<feature type="repeat" description="ANK" evidence="3">
    <location>
        <begin position="343"/>
        <end position="375"/>
    </location>
</feature>
<feature type="repeat" description="ANK" evidence="3">
    <location>
        <begin position="310"/>
        <end position="342"/>
    </location>
</feature>
<dbReference type="Pfam" id="PF12796">
    <property type="entry name" value="Ank_2"/>
    <property type="match status" value="3"/>
</dbReference>
<feature type="repeat" description="ANK" evidence="3">
    <location>
        <begin position="463"/>
        <end position="498"/>
    </location>
</feature>
<reference evidence="5" key="1">
    <citation type="submission" date="2025-08" db="UniProtKB">
        <authorList>
            <consortium name="Ensembl"/>
        </authorList>
    </citation>
    <scope>IDENTIFICATION</scope>
</reference>
<dbReference type="AlphaFoldDB" id="A0A8C2XMC7"/>
<reference evidence="5" key="2">
    <citation type="submission" date="2025-09" db="UniProtKB">
        <authorList>
            <consortium name="Ensembl"/>
        </authorList>
    </citation>
    <scope>IDENTIFICATION</scope>
</reference>
<dbReference type="FunFam" id="1.25.40.20:FF:000021">
    <property type="entry name" value="Poly [ADP-ribose] polymerase"/>
    <property type="match status" value="1"/>
</dbReference>
<keyword evidence="2 3" id="KW-0040">ANK repeat</keyword>
<dbReference type="InterPro" id="IPR002110">
    <property type="entry name" value="Ankyrin_rpt"/>
</dbReference>
<evidence type="ECO:0000256" key="1">
    <source>
        <dbReference type="ARBA" id="ARBA00022737"/>
    </source>
</evidence>
<feature type="compositionally biased region" description="Low complexity" evidence="4">
    <location>
        <begin position="59"/>
        <end position="124"/>
    </location>
</feature>
<feature type="repeat" description="ANK" evidence="3">
    <location>
        <begin position="168"/>
        <end position="200"/>
    </location>
</feature>
<dbReference type="Pfam" id="PF00023">
    <property type="entry name" value="Ank"/>
    <property type="match status" value="1"/>
</dbReference>
<dbReference type="InterPro" id="IPR036770">
    <property type="entry name" value="Ankyrin_rpt-contain_sf"/>
</dbReference>
<dbReference type="Pfam" id="PF13606">
    <property type="entry name" value="Ank_3"/>
    <property type="match status" value="1"/>
</dbReference>
<evidence type="ECO:0000313" key="6">
    <source>
        <dbReference type="Proteomes" id="UP000694565"/>
    </source>
</evidence>